<dbReference type="GO" id="GO:0000727">
    <property type="term" value="P:double-strand break repair via break-induced replication"/>
    <property type="evidence" value="ECO:0007669"/>
    <property type="project" value="TreeGrafter"/>
</dbReference>
<keyword evidence="4 12" id="KW-0547">Nucleotide-binding</keyword>
<keyword evidence="7 12" id="KW-0067">ATP-binding</keyword>
<dbReference type="Pfam" id="PF17207">
    <property type="entry name" value="MCM_OB"/>
    <property type="match status" value="1"/>
</dbReference>
<evidence type="ECO:0000256" key="10">
    <source>
        <dbReference type="ARBA" id="ARBA00023306"/>
    </source>
</evidence>
<dbReference type="PROSITE" id="PS50051">
    <property type="entry name" value="MCM_2"/>
    <property type="match status" value="1"/>
</dbReference>
<keyword evidence="10 13" id="KW-0131">Cell cycle</keyword>
<dbReference type="EC" id="3.6.4.12" evidence="13"/>
<dbReference type="Gene3D" id="3.40.50.300">
    <property type="entry name" value="P-loop containing nucleotide triphosphate hydrolases"/>
    <property type="match status" value="1"/>
</dbReference>
<evidence type="ECO:0000256" key="6">
    <source>
        <dbReference type="ARBA" id="ARBA00022806"/>
    </source>
</evidence>
<dbReference type="GO" id="GO:0005524">
    <property type="term" value="F:ATP binding"/>
    <property type="evidence" value="ECO:0007669"/>
    <property type="project" value="UniProtKB-KW"/>
</dbReference>
<dbReference type="InterPro" id="IPR018525">
    <property type="entry name" value="MCM_CS"/>
</dbReference>
<proteinExistence type="inferred from homology"/>
<evidence type="ECO:0000256" key="4">
    <source>
        <dbReference type="ARBA" id="ARBA00022741"/>
    </source>
</evidence>
<reference evidence="16" key="1">
    <citation type="submission" date="2025-08" db="UniProtKB">
        <authorList>
            <consortium name="RefSeq"/>
        </authorList>
    </citation>
    <scope>IDENTIFICATION</scope>
</reference>
<evidence type="ECO:0000256" key="1">
    <source>
        <dbReference type="ARBA" id="ARBA00004123"/>
    </source>
</evidence>
<name>A0A1S3RQL6_SALSA</name>
<dbReference type="GO" id="GO:0042555">
    <property type="term" value="C:MCM complex"/>
    <property type="evidence" value="ECO:0007669"/>
    <property type="project" value="InterPro"/>
</dbReference>
<dbReference type="GeneID" id="100380635"/>
<feature type="domain" description="MCM C-terminal AAA(+) ATPase" evidence="14">
    <location>
        <begin position="259"/>
        <end position="464"/>
    </location>
</feature>
<evidence type="ECO:0000256" key="3">
    <source>
        <dbReference type="ARBA" id="ARBA00022705"/>
    </source>
</evidence>
<dbReference type="InterPro" id="IPR001208">
    <property type="entry name" value="MCM_dom"/>
</dbReference>
<evidence type="ECO:0000256" key="7">
    <source>
        <dbReference type="ARBA" id="ARBA00022840"/>
    </source>
</evidence>
<dbReference type="PRINTS" id="PR01663">
    <property type="entry name" value="MCMPROTEIN7"/>
</dbReference>
<dbReference type="SUPFAM" id="SSF50249">
    <property type="entry name" value="Nucleic acid-binding proteins"/>
    <property type="match status" value="1"/>
</dbReference>
<sequence>MGLFADAVHELLPEYREREVVAKDSLDVYIEHRLMMEQRGHDTADTRDPRNQYPAELMRRFELYFKPPSTAKPKVVRDVRADSIGQLVTVRGIVTRATEVKPMMAVATYTCDQCGAETYQPIQSPTFMPLIMCPSQECVTNKSGGRLYLQTRGSKFVKFQELRIQEHSDQVPVGNIPRSMTIYTRGENTRVAQPGDHVAISGVFLPLLRTGFRQAVQGLLSETYLESHSITLMNKTEDDELGTAELSEEELRQITEEDFYEKLAGSIAPEIFGHEDVKKALLLLLVGGVQQAPKGMKIRGNINICLMGDPGVAKSQLLSYIDRLAPRSQYTTGRGSSGVGLTAAVMRDPLTGEMTLEGGALVLADQGVCCIDEFDKMADADRTAIHEVMEQQTISIAKAGIMTSLNARCSILAAANPAYGRYNPRKTIEQNIQLPAALLSRFDLLWLIQDKPDAEADLRLAQHITYVHQHCRQPPTHFTPIDMKLMRRYISLCKRRQPVIPESLADYITAAYVEMRKEARVSKDCTFTSARTLLSILRLSTALARLRLVDVVEKEDVNEAMRLMEMSKDSLQADKSSTTRAHRPADVIFSLLRELATEGVKGRGGAGGLVRMAEAEQRCVSRGFTPAQFQEALEEYEELNVWQVNQARTRITFV</sequence>
<comment type="similarity">
    <text evidence="2 12">Belongs to the MCM family.</text>
</comment>
<dbReference type="Pfam" id="PF17855">
    <property type="entry name" value="MCM_lid"/>
    <property type="match status" value="1"/>
</dbReference>
<dbReference type="InterPro" id="IPR012340">
    <property type="entry name" value="NA-bd_OB-fold"/>
</dbReference>
<evidence type="ECO:0000259" key="14">
    <source>
        <dbReference type="PROSITE" id="PS50051"/>
    </source>
</evidence>
<keyword evidence="3 13" id="KW-0235">DNA replication</keyword>
<evidence type="ECO:0000313" key="15">
    <source>
        <dbReference type="Proteomes" id="UP001652741"/>
    </source>
</evidence>
<keyword evidence="8 12" id="KW-0238">DNA-binding</keyword>
<gene>
    <name evidence="16" type="primary">mcm7</name>
    <name evidence="13" type="synonym">MCM7</name>
</gene>
<comment type="subcellular location">
    <subcellularLocation>
        <location evidence="1 13">Nucleus</location>
    </subcellularLocation>
</comment>
<organism evidence="15 16">
    <name type="scientific">Salmo salar</name>
    <name type="common">Atlantic salmon</name>
    <dbReference type="NCBI Taxonomy" id="8030"/>
    <lineage>
        <taxon>Eukaryota</taxon>
        <taxon>Metazoa</taxon>
        <taxon>Chordata</taxon>
        <taxon>Craniata</taxon>
        <taxon>Vertebrata</taxon>
        <taxon>Euteleostomi</taxon>
        <taxon>Actinopterygii</taxon>
        <taxon>Neopterygii</taxon>
        <taxon>Teleostei</taxon>
        <taxon>Protacanthopterygii</taxon>
        <taxon>Salmoniformes</taxon>
        <taxon>Salmonidae</taxon>
        <taxon>Salmoninae</taxon>
        <taxon>Salmo</taxon>
    </lineage>
</organism>
<evidence type="ECO:0000256" key="8">
    <source>
        <dbReference type="ARBA" id="ARBA00023125"/>
    </source>
</evidence>
<dbReference type="FunFam" id="2.20.28.10:FF:000004">
    <property type="entry name" value="DNA replication licensing factor MCM7"/>
    <property type="match status" value="1"/>
</dbReference>
<dbReference type="RefSeq" id="XP_014054626.1">
    <property type="nucleotide sequence ID" value="XM_014199151.2"/>
</dbReference>
<dbReference type="GO" id="GO:0003697">
    <property type="term" value="F:single-stranded DNA binding"/>
    <property type="evidence" value="ECO:0007669"/>
    <property type="project" value="TreeGrafter"/>
</dbReference>
<dbReference type="SUPFAM" id="SSF52540">
    <property type="entry name" value="P-loop containing nucleoside triphosphate hydrolases"/>
    <property type="match status" value="1"/>
</dbReference>
<dbReference type="InterPro" id="IPR008050">
    <property type="entry name" value="MCM7"/>
</dbReference>
<evidence type="ECO:0000256" key="5">
    <source>
        <dbReference type="ARBA" id="ARBA00022801"/>
    </source>
</evidence>
<dbReference type="GO" id="GO:0006271">
    <property type="term" value="P:DNA strand elongation involved in DNA replication"/>
    <property type="evidence" value="ECO:0007669"/>
    <property type="project" value="TreeGrafter"/>
</dbReference>
<dbReference type="Pfam" id="PF24901">
    <property type="entry name" value="WHD_MCM7"/>
    <property type="match status" value="1"/>
</dbReference>
<dbReference type="FunFam" id="3.40.50.300:FF:000288">
    <property type="entry name" value="DNA replication licensing factor MCM7"/>
    <property type="match status" value="1"/>
</dbReference>
<evidence type="ECO:0000256" key="12">
    <source>
        <dbReference type="RuleBase" id="RU004070"/>
    </source>
</evidence>
<dbReference type="CTD" id="4176"/>
<evidence type="ECO:0000256" key="11">
    <source>
        <dbReference type="ARBA" id="ARBA00048432"/>
    </source>
</evidence>
<dbReference type="InterPro" id="IPR033762">
    <property type="entry name" value="MCM_OB"/>
</dbReference>
<evidence type="ECO:0000256" key="9">
    <source>
        <dbReference type="ARBA" id="ARBA00023242"/>
    </source>
</evidence>
<dbReference type="SMART" id="SM00350">
    <property type="entry name" value="MCM"/>
    <property type="match status" value="1"/>
</dbReference>
<keyword evidence="5 13" id="KW-0378">Hydrolase</keyword>
<dbReference type="AlphaFoldDB" id="A0A1S3RQL6"/>
<dbReference type="SMART" id="SM00382">
    <property type="entry name" value="AAA"/>
    <property type="match status" value="1"/>
</dbReference>
<dbReference type="GO" id="GO:0016887">
    <property type="term" value="F:ATP hydrolysis activity"/>
    <property type="evidence" value="ECO:0007669"/>
    <property type="project" value="RHEA"/>
</dbReference>
<dbReference type="CDD" id="cd17758">
    <property type="entry name" value="MCM7"/>
    <property type="match status" value="1"/>
</dbReference>
<dbReference type="PANTHER" id="PTHR11630:SF26">
    <property type="entry name" value="DNA REPLICATION LICENSING FACTOR MCM7"/>
    <property type="match status" value="1"/>
</dbReference>
<dbReference type="Pfam" id="PF00493">
    <property type="entry name" value="MCM"/>
    <property type="match status" value="1"/>
</dbReference>
<accession>A0A1S3RQL6</accession>
<dbReference type="PRINTS" id="PR01657">
    <property type="entry name" value="MCMFAMILY"/>
</dbReference>
<dbReference type="InterPro" id="IPR041562">
    <property type="entry name" value="MCM_lid"/>
</dbReference>
<evidence type="ECO:0000256" key="2">
    <source>
        <dbReference type="ARBA" id="ARBA00008010"/>
    </source>
</evidence>
<dbReference type="Proteomes" id="UP001652741">
    <property type="component" value="Chromosome ssa05"/>
</dbReference>
<dbReference type="GO" id="GO:0005634">
    <property type="term" value="C:nucleus"/>
    <property type="evidence" value="ECO:0007669"/>
    <property type="project" value="UniProtKB-SubCell"/>
</dbReference>
<dbReference type="GO" id="GO:0017116">
    <property type="term" value="F:single-stranded DNA helicase activity"/>
    <property type="evidence" value="ECO:0007669"/>
    <property type="project" value="TreeGrafter"/>
</dbReference>
<dbReference type="PANTHER" id="PTHR11630">
    <property type="entry name" value="DNA REPLICATION LICENSING FACTOR MCM FAMILY MEMBER"/>
    <property type="match status" value="1"/>
</dbReference>
<keyword evidence="9 13" id="KW-0539">Nucleus</keyword>
<protein>
    <recommendedName>
        <fullName evidence="13">DNA replication licensing factor MCM7</fullName>
        <ecNumber evidence="13">3.6.4.12</ecNumber>
    </recommendedName>
</protein>
<dbReference type="Gene3D" id="2.20.28.10">
    <property type="match status" value="1"/>
</dbReference>
<dbReference type="InterPro" id="IPR003593">
    <property type="entry name" value="AAA+_ATPase"/>
</dbReference>
<evidence type="ECO:0000313" key="16">
    <source>
        <dbReference type="RefSeq" id="XP_014054626.1"/>
    </source>
</evidence>
<evidence type="ECO:0000256" key="13">
    <source>
        <dbReference type="RuleBase" id="RU365012"/>
    </source>
</evidence>
<dbReference type="Gene3D" id="2.40.50.140">
    <property type="entry name" value="Nucleic acid-binding proteins"/>
    <property type="match status" value="1"/>
</dbReference>
<comment type="function">
    <text evidence="13">Acts as component of the MCM2-7 complex (MCM complex) which is the replicative helicase essential for 'once per cell cycle' DNA replication initiation and elongation in eukaryotic cells. The active ATPase sites in the MCM2-7 ring are formed through the interaction surfaces of two neighboring subunits such that a critical structure of a conserved arginine finger motif is provided in trans relative to the ATP-binding site of the Walker A box of the adjacent subunit. The six ATPase active sites, however, are likely to contribute differentially to the complex helicase activity.</text>
</comment>
<comment type="catalytic activity">
    <reaction evidence="11">
        <text>ATP + H2O = ADP + phosphate + H(+)</text>
        <dbReference type="Rhea" id="RHEA:13065"/>
        <dbReference type="ChEBI" id="CHEBI:15377"/>
        <dbReference type="ChEBI" id="CHEBI:15378"/>
        <dbReference type="ChEBI" id="CHEBI:30616"/>
        <dbReference type="ChEBI" id="CHEBI:43474"/>
        <dbReference type="ChEBI" id="CHEBI:456216"/>
        <dbReference type="EC" id="3.6.4.12"/>
    </reaction>
    <physiologicalReaction direction="left-to-right" evidence="11">
        <dbReference type="Rhea" id="RHEA:13066"/>
    </physiologicalReaction>
</comment>
<dbReference type="GO" id="GO:0006270">
    <property type="term" value="P:DNA replication initiation"/>
    <property type="evidence" value="ECO:0007669"/>
    <property type="project" value="InterPro"/>
</dbReference>
<keyword evidence="6 13" id="KW-0347">Helicase</keyword>
<dbReference type="InterPro" id="IPR031327">
    <property type="entry name" value="MCM"/>
</dbReference>
<dbReference type="PROSITE" id="PS00847">
    <property type="entry name" value="MCM_1"/>
    <property type="match status" value="1"/>
</dbReference>
<dbReference type="InterPro" id="IPR027417">
    <property type="entry name" value="P-loop_NTPase"/>
</dbReference>
<keyword evidence="15" id="KW-1185">Reference proteome</keyword>